<dbReference type="EMBL" id="BPLR01004395">
    <property type="protein sequence ID" value="GIX94571.1"/>
    <property type="molecule type" value="Genomic_DNA"/>
</dbReference>
<gene>
    <name evidence="1" type="ORF">CEXT_95011</name>
</gene>
<sequence length="117" mass="12820">MLPALRLDKLNYAFSSLETSTSGAISQGREALLQLNSAVLFQVPIQELIRNFDFGSNFAATRSIAELNSAVLFQVPIQELISGKEVFATIFGVSKVCSIPVAVWHKLIGLNENCDYL</sequence>
<reference evidence="1 2" key="1">
    <citation type="submission" date="2021-06" db="EMBL/GenBank/DDBJ databases">
        <title>Caerostris extrusa draft genome.</title>
        <authorList>
            <person name="Kono N."/>
            <person name="Arakawa K."/>
        </authorList>
    </citation>
    <scope>NUCLEOTIDE SEQUENCE [LARGE SCALE GENOMIC DNA]</scope>
</reference>
<evidence type="ECO:0000313" key="1">
    <source>
        <dbReference type="EMBL" id="GIX94571.1"/>
    </source>
</evidence>
<dbReference type="AlphaFoldDB" id="A0AAV4PFW5"/>
<comment type="caution">
    <text evidence="1">The sequence shown here is derived from an EMBL/GenBank/DDBJ whole genome shotgun (WGS) entry which is preliminary data.</text>
</comment>
<keyword evidence="2" id="KW-1185">Reference proteome</keyword>
<organism evidence="1 2">
    <name type="scientific">Caerostris extrusa</name>
    <name type="common">Bark spider</name>
    <name type="synonym">Caerostris bankana</name>
    <dbReference type="NCBI Taxonomy" id="172846"/>
    <lineage>
        <taxon>Eukaryota</taxon>
        <taxon>Metazoa</taxon>
        <taxon>Ecdysozoa</taxon>
        <taxon>Arthropoda</taxon>
        <taxon>Chelicerata</taxon>
        <taxon>Arachnida</taxon>
        <taxon>Araneae</taxon>
        <taxon>Araneomorphae</taxon>
        <taxon>Entelegynae</taxon>
        <taxon>Araneoidea</taxon>
        <taxon>Araneidae</taxon>
        <taxon>Caerostris</taxon>
    </lineage>
</organism>
<protein>
    <submittedName>
        <fullName evidence="1">Uncharacterized protein</fullName>
    </submittedName>
</protein>
<name>A0AAV4PFW5_CAEEX</name>
<accession>A0AAV4PFW5</accession>
<evidence type="ECO:0000313" key="2">
    <source>
        <dbReference type="Proteomes" id="UP001054945"/>
    </source>
</evidence>
<proteinExistence type="predicted"/>
<dbReference type="Proteomes" id="UP001054945">
    <property type="component" value="Unassembled WGS sequence"/>
</dbReference>